<reference evidence="3 4" key="1">
    <citation type="submission" date="2019-06" db="EMBL/GenBank/DDBJ databases">
        <authorList>
            <person name="Rodrigo-Torres L."/>
            <person name="Arahal R. D."/>
            <person name="Lucena T."/>
        </authorList>
    </citation>
    <scope>NUCLEOTIDE SEQUENCE [LARGE SCALE GENOMIC DNA]</scope>
    <source>
        <strain evidence="3 4">SW08-7</strain>
    </source>
</reference>
<dbReference type="AlphaFoldDB" id="A0A564G2I4"/>
<dbReference type="EMBL" id="BPQI01000167">
    <property type="protein sequence ID" value="GJD58763.1"/>
    <property type="molecule type" value="Genomic_DNA"/>
</dbReference>
<feature type="compositionally biased region" description="Basic residues" evidence="1">
    <location>
        <begin position="153"/>
        <end position="172"/>
    </location>
</feature>
<feature type="region of interest" description="Disordered" evidence="1">
    <location>
        <begin position="147"/>
        <end position="172"/>
    </location>
</feature>
<dbReference type="EMBL" id="CABFVH010000034">
    <property type="protein sequence ID" value="VUF14467.1"/>
    <property type="molecule type" value="Genomic_DNA"/>
</dbReference>
<evidence type="ECO:0000313" key="2">
    <source>
        <dbReference type="EMBL" id="GJD58763.1"/>
    </source>
</evidence>
<reference evidence="2" key="3">
    <citation type="submission" date="2021-08" db="EMBL/GenBank/DDBJ databases">
        <authorList>
            <person name="Tani A."/>
            <person name="Ola A."/>
            <person name="Ogura Y."/>
            <person name="Katsura K."/>
            <person name="Hayashi T."/>
        </authorList>
    </citation>
    <scope>NUCLEOTIDE SEQUENCE</scope>
    <source>
        <strain evidence="2">DSM 22415</strain>
    </source>
</reference>
<sequence>MSLLRGPSGHRAAAIPRRVAGAVGSQAARRAQPTGALRRRQGGGQGRAMVGTSVAVPAPLQRCIDGARHDRGPAGLALALRPVGWCGAPGAPLLVETHVPASGTRRPGPRFLTRRHRRTMSPDLRGRHLLGLEGLVGVEPVTDALVDPVGKTPGHRIGHGRSRTRPGSRRGKQPLAAGLVVETPEEGGLSARGIARYQAPPHVHGVKDEGLDQGPAGAERQAGNAPGAAACSTVSAPFPASRSPIPVRGSERL</sequence>
<reference evidence="2" key="2">
    <citation type="journal article" date="2021" name="Front. Microbiol.">
        <title>Comprehensive Comparative Genomics and Phenotyping of Methylobacterium Species.</title>
        <authorList>
            <person name="Alessa O."/>
            <person name="Ogura Y."/>
            <person name="Fujitani Y."/>
            <person name="Takami H."/>
            <person name="Hayashi T."/>
            <person name="Sahin N."/>
            <person name="Tani A."/>
        </authorList>
    </citation>
    <scope>NUCLEOTIDE SEQUENCE</scope>
    <source>
        <strain evidence="2">DSM 22415</strain>
    </source>
</reference>
<accession>A0A564G2I4</accession>
<evidence type="ECO:0000313" key="3">
    <source>
        <dbReference type="EMBL" id="VUF14467.1"/>
    </source>
</evidence>
<organism evidence="3 4">
    <name type="scientific">Methylobacterium dankookense</name>
    <dbReference type="NCBI Taxonomy" id="560405"/>
    <lineage>
        <taxon>Bacteria</taxon>
        <taxon>Pseudomonadati</taxon>
        <taxon>Pseudomonadota</taxon>
        <taxon>Alphaproteobacteria</taxon>
        <taxon>Hyphomicrobiales</taxon>
        <taxon>Methylobacteriaceae</taxon>
        <taxon>Methylobacterium</taxon>
    </lineage>
</organism>
<proteinExistence type="predicted"/>
<evidence type="ECO:0000313" key="5">
    <source>
        <dbReference type="Proteomes" id="UP001055303"/>
    </source>
</evidence>
<name>A0A564G2I4_9HYPH</name>
<feature type="region of interest" description="Disordered" evidence="1">
    <location>
        <begin position="203"/>
        <end position="253"/>
    </location>
</feature>
<evidence type="ECO:0000256" key="1">
    <source>
        <dbReference type="SAM" id="MobiDB-lite"/>
    </source>
</evidence>
<feature type="region of interest" description="Disordered" evidence="1">
    <location>
        <begin position="1"/>
        <end position="48"/>
    </location>
</feature>
<dbReference type="Proteomes" id="UP001055303">
    <property type="component" value="Unassembled WGS sequence"/>
</dbReference>
<gene>
    <name evidence="2" type="ORF">IFDJLNFL_4686</name>
    <name evidence="3" type="ORF">MTDSW087_04192</name>
</gene>
<keyword evidence="5" id="KW-1185">Reference proteome</keyword>
<protein>
    <submittedName>
        <fullName evidence="3">Uncharacterized protein</fullName>
    </submittedName>
</protein>
<evidence type="ECO:0000313" key="4">
    <source>
        <dbReference type="Proteomes" id="UP000401717"/>
    </source>
</evidence>
<dbReference type="Proteomes" id="UP000401717">
    <property type="component" value="Unassembled WGS sequence"/>
</dbReference>